<keyword evidence="3" id="KW-1185">Reference proteome</keyword>
<protein>
    <recommendedName>
        <fullName evidence="4">FlgD Ig-like domain-containing protein</fullName>
    </recommendedName>
</protein>
<gene>
    <name evidence="2" type="ORF">KIH74_09975</name>
</gene>
<evidence type="ECO:0000313" key="3">
    <source>
        <dbReference type="Proteomes" id="UP001197247"/>
    </source>
</evidence>
<accession>A0ABS5TDS9</accession>
<sequence>MSSSPALPSPAEPSSPSPRPRPNRRRRAVQLLVAVALLPATSLGPAALRARADDAPIRIPLHTGVAPVTLLGVSPAGLAVSQGEPDADPAAGRTVFSGAWGKPLVPRPQAAARAVGVALTGTTLAYSEPTSTAPGTADGWDVPHRLDILTGLDTTDVPGERPGSPEFADGWLVTELPSYLSSPIVYHPLSGSSRTVWSPDARQLVALDAAADGLLVAYQEYLPGDTNWHPSGPFALDLIDLASGQSRRITRGDERIQQVALSAERIAWFTDGGDVWSAARSGGTPASARAAADGVRVLNPRIAGDGTIGYLTARSAEGPVTGLRLVRRGRVTDVAVPPGSSGLDALDDDFYTASGGSASVAGVYRVPATGRTAERVAALPRPEREVTNWAFDQGVLRYLDRTGAEPDRLALWTRRVNDADGTPAVAAESADPVWLRDLTRGEQNPQMSFDAGRGAVPSQKHLITWDLLDRNRKTGVAVEQTPVPDGSGGLVHRPGTPLVSGAYVLLSGLVYRSDGAVVHTEPDAARQAGQDALFGSRLVYGQLADRGAGEVWSVDTENPEPYRLHSEAGCDRAPETAVWGGLSAWSSCDARTVTIGRVTGGGTPRSVPSGLTGAPADLGLTMHGTALGWVADGRAYLLDLSKAGSSPVRLDGQTRRMVIDGRSVVREVHRENAVPATVLQVEPLPFTSRPSLLLTGRQARLGFTPDGDGRNDTWTAQFDTTAPLSTASLRFVSARSGVPARTLTTKKVTDGSIRLVWTGRTSTGRKAPKGPYRWTLTARDTTGRRLTASGTVEIG</sequence>
<feature type="region of interest" description="Disordered" evidence="1">
    <location>
        <begin position="1"/>
        <end position="24"/>
    </location>
</feature>
<reference evidence="2 3" key="1">
    <citation type="submission" date="2021-05" db="EMBL/GenBank/DDBJ databases">
        <title>Kineosporia and Streptomyces sp. nov. two new marine actinobacteria isolated from Coral.</title>
        <authorList>
            <person name="Buangrab K."/>
            <person name="Sutthacheep M."/>
            <person name="Yeemin T."/>
            <person name="Harunari E."/>
            <person name="Igarashi Y."/>
            <person name="Kanchanasin P."/>
            <person name="Tanasupawat S."/>
            <person name="Phongsopitanun W."/>
        </authorList>
    </citation>
    <scope>NUCLEOTIDE SEQUENCE [LARGE SCALE GENOMIC DNA]</scope>
    <source>
        <strain evidence="2 3">J2-2</strain>
    </source>
</reference>
<feature type="compositionally biased region" description="Pro residues" evidence="1">
    <location>
        <begin position="7"/>
        <end position="20"/>
    </location>
</feature>
<dbReference type="Proteomes" id="UP001197247">
    <property type="component" value="Unassembled WGS sequence"/>
</dbReference>
<evidence type="ECO:0008006" key="4">
    <source>
        <dbReference type="Google" id="ProtNLM"/>
    </source>
</evidence>
<dbReference type="SUPFAM" id="SSF82171">
    <property type="entry name" value="DPP6 N-terminal domain-like"/>
    <property type="match status" value="1"/>
</dbReference>
<evidence type="ECO:0000256" key="1">
    <source>
        <dbReference type="SAM" id="MobiDB-lite"/>
    </source>
</evidence>
<organism evidence="2 3">
    <name type="scientific">Kineosporia corallincola</name>
    <dbReference type="NCBI Taxonomy" id="2835133"/>
    <lineage>
        <taxon>Bacteria</taxon>
        <taxon>Bacillati</taxon>
        <taxon>Actinomycetota</taxon>
        <taxon>Actinomycetes</taxon>
        <taxon>Kineosporiales</taxon>
        <taxon>Kineosporiaceae</taxon>
        <taxon>Kineosporia</taxon>
    </lineage>
</organism>
<name>A0ABS5TDS9_9ACTN</name>
<evidence type="ECO:0000313" key="2">
    <source>
        <dbReference type="EMBL" id="MBT0769248.1"/>
    </source>
</evidence>
<dbReference type="EMBL" id="JAHBAY010000003">
    <property type="protein sequence ID" value="MBT0769248.1"/>
    <property type="molecule type" value="Genomic_DNA"/>
</dbReference>
<proteinExistence type="predicted"/>
<dbReference type="Gene3D" id="2.60.40.4070">
    <property type="match status" value="1"/>
</dbReference>
<dbReference type="RefSeq" id="WP_214155525.1">
    <property type="nucleotide sequence ID" value="NZ_JAHBAY010000003.1"/>
</dbReference>
<comment type="caution">
    <text evidence="2">The sequence shown here is derived from an EMBL/GenBank/DDBJ whole genome shotgun (WGS) entry which is preliminary data.</text>
</comment>